<organism evidence="7 8">
    <name type="scientific">Aliidiomarina haloalkalitolerans</name>
    <dbReference type="NCBI Taxonomy" id="859059"/>
    <lineage>
        <taxon>Bacteria</taxon>
        <taxon>Pseudomonadati</taxon>
        <taxon>Pseudomonadota</taxon>
        <taxon>Gammaproteobacteria</taxon>
        <taxon>Alteromonadales</taxon>
        <taxon>Idiomarinaceae</taxon>
        <taxon>Aliidiomarina</taxon>
    </lineage>
</organism>
<evidence type="ECO:0000256" key="2">
    <source>
        <dbReference type="ARBA" id="ARBA00009190"/>
    </source>
</evidence>
<evidence type="ECO:0000256" key="1">
    <source>
        <dbReference type="ARBA" id="ARBA00004141"/>
    </source>
</evidence>
<protein>
    <recommendedName>
        <fullName evidence="6">GDT1 family protein</fullName>
    </recommendedName>
</protein>
<comment type="subcellular location">
    <subcellularLocation>
        <location evidence="1 6">Membrane</location>
        <topology evidence="1 6">Multi-pass membrane protein</topology>
    </subcellularLocation>
</comment>
<gene>
    <name evidence="7" type="ORF">CWE06_10670</name>
</gene>
<reference evidence="7 8" key="1">
    <citation type="journal article" date="2011" name="Front. Microbiol.">
        <title>Genomic signatures of strain selection and enhancement in Bacillus atrophaeus var. globigii, a historical biowarfare simulant.</title>
        <authorList>
            <person name="Gibbons H.S."/>
            <person name="Broomall S.M."/>
            <person name="McNew L.A."/>
            <person name="Daligault H."/>
            <person name="Chapman C."/>
            <person name="Bruce D."/>
            <person name="Karavis M."/>
            <person name="Krepps M."/>
            <person name="McGregor P.A."/>
            <person name="Hong C."/>
            <person name="Park K.H."/>
            <person name="Akmal A."/>
            <person name="Feldman A."/>
            <person name="Lin J.S."/>
            <person name="Chang W.E."/>
            <person name="Higgs B.W."/>
            <person name="Demirev P."/>
            <person name="Lindquist J."/>
            <person name="Liem A."/>
            <person name="Fochler E."/>
            <person name="Read T.D."/>
            <person name="Tapia R."/>
            <person name="Johnson S."/>
            <person name="Bishop-Lilly K.A."/>
            <person name="Detter C."/>
            <person name="Han C."/>
            <person name="Sozhamannan S."/>
            <person name="Rosenzweig C.N."/>
            <person name="Skowronski E.W."/>
        </authorList>
    </citation>
    <scope>NUCLEOTIDE SEQUENCE [LARGE SCALE GENOMIC DNA]</scope>
    <source>
        <strain evidence="7 8">AK5</strain>
    </source>
</reference>
<evidence type="ECO:0000313" key="7">
    <source>
        <dbReference type="EMBL" id="RUO18697.1"/>
    </source>
</evidence>
<dbReference type="AlphaFoldDB" id="A0A432VR20"/>
<keyword evidence="4 6" id="KW-1133">Transmembrane helix</keyword>
<evidence type="ECO:0000313" key="8">
    <source>
        <dbReference type="Proteomes" id="UP000288212"/>
    </source>
</evidence>
<accession>A0A432VR20</accession>
<comment type="similarity">
    <text evidence="2 6">Belongs to the GDT1 family.</text>
</comment>
<dbReference type="PANTHER" id="PTHR12608">
    <property type="entry name" value="TRANSMEMBRANE PROTEIN HTP-1 RELATED"/>
    <property type="match status" value="1"/>
</dbReference>
<dbReference type="GO" id="GO:0046873">
    <property type="term" value="F:metal ion transmembrane transporter activity"/>
    <property type="evidence" value="ECO:0007669"/>
    <property type="project" value="InterPro"/>
</dbReference>
<keyword evidence="3 6" id="KW-0812">Transmembrane</keyword>
<feature type="transmembrane region" description="Helical" evidence="6">
    <location>
        <begin position="36"/>
        <end position="60"/>
    </location>
</feature>
<name>A0A432VR20_9GAMM</name>
<dbReference type="EMBL" id="PIPI01000008">
    <property type="protein sequence ID" value="RUO18697.1"/>
    <property type="molecule type" value="Genomic_DNA"/>
</dbReference>
<evidence type="ECO:0000256" key="4">
    <source>
        <dbReference type="ARBA" id="ARBA00022989"/>
    </source>
</evidence>
<evidence type="ECO:0000256" key="6">
    <source>
        <dbReference type="RuleBase" id="RU365102"/>
    </source>
</evidence>
<feature type="transmembrane region" description="Helical" evidence="6">
    <location>
        <begin position="66"/>
        <end position="85"/>
    </location>
</feature>
<dbReference type="OrthoDB" id="9801356at2"/>
<proteinExistence type="inferred from homology"/>
<dbReference type="PANTHER" id="PTHR12608:SF1">
    <property type="entry name" value="TRANSMEMBRANE PROTEIN 165"/>
    <property type="match status" value="1"/>
</dbReference>
<evidence type="ECO:0000256" key="3">
    <source>
        <dbReference type="ARBA" id="ARBA00022692"/>
    </source>
</evidence>
<feature type="transmembrane region" description="Helical" evidence="6">
    <location>
        <begin position="169"/>
        <end position="187"/>
    </location>
</feature>
<feature type="transmembrane region" description="Helical" evidence="6">
    <location>
        <begin position="100"/>
        <end position="119"/>
    </location>
</feature>
<feature type="transmembrane region" description="Helical" evidence="6">
    <location>
        <begin position="139"/>
        <end position="162"/>
    </location>
</feature>
<comment type="caution">
    <text evidence="7">The sequence shown here is derived from an EMBL/GenBank/DDBJ whole genome shotgun (WGS) entry which is preliminary data.</text>
</comment>
<dbReference type="Proteomes" id="UP000288212">
    <property type="component" value="Unassembled WGS sequence"/>
</dbReference>
<keyword evidence="5 6" id="KW-0472">Membrane</keyword>
<dbReference type="InterPro" id="IPR001727">
    <property type="entry name" value="GDT1-like"/>
</dbReference>
<evidence type="ECO:0000256" key="5">
    <source>
        <dbReference type="ARBA" id="ARBA00023136"/>
    </source>
</evidence>
<keyword evidence="8" id="KW-1185">Reference proteome</keyword>
<dbReference type="RefSeq" id="WP_126793941.1">
    <property type="nucleotide sequence ID" value="NZ_PIPI01000008.1"/>
</dbReference>
<dbReference type="Pfam" id="PF01169">
    <property type="entry name" value="GDT1"/>
    <property type="match status" value="2"/>
</dbReference>
<sequence length="190" mass="20340">MNEFFTTLIAVAAAELGDKTQFIALLLAARYSNQRAAVVAGVVLSTIVMHGIASSLGFVLGDFMSGSVISFVVGIVFIIMGLAMLRPDKGDDEDSNSSKYFKYGAFVASFLLLSLSEIADKSQIVTMMLAARYETIVPVALGAVVGMNLLLLPVVFFGAWVTNRVPMHVIRYVGCVVFVGLGLFSILSEL</sequence>
<dbReference type="GO" id="GO:0016020">
    <property type="term" value="C:membrane"/>
    <property type="evidence" value="ECO:0007669"/>
    <property type="project" value="UniProtKB-SubCell"/>
</dbReference>